<reference evidence="1 2" key="2">
    <citation type="submission" date="2008-08" db="EMBL/GenBank/DDBJ databases">
        <authorList>
            <person name="Fulton L."/>
            <person name="Clifton S."/>
            <person name="Fulton B."/>
            <person name="Xu J."/>
            <person name="Minx P."/>
            <person name="Pepin K.H."/>
            <person name="Johnson M."/>
            <person name="Thiruvilangam P."/>
            <person name="Bhonagiri V."/>
            <person name="Nash W.E."/>
            <person name="Mardis E.R."/>
            <person name="Wilson R.K."/>
        </authorList>
    </citation>
    <scope>NUCLEOTIDE SEQUENCE [LARGE SCALE GENOMIC DNA]</scope>
    <source>
        <strain evidence="2">DSM 17135 / JCM 12973 / M2</strain>
    </source>
</reference>
<proteinExistence type="predicted"/>
<name>B5CXE3_PHOPM</name>
<accession>B5CXE3</accession>
<organism evidence="1 2">
    <name type="scientific">Phocaeicola plebeius (strain DSM 17135 / JCM 12973 / CCUG 54634 / M2)</name>
    <name type="common">Bacteroides plebeius</name>
    <dbReference type="NCBI Taxonomy" id="484018"/>
    <lineage>
        <taxon>Bacteria</taxon>
        <taxon>Pseudomonadati</taxon>
        <taxon>Bacteroidota</taxon>
        <taxon>Bacteroidia</taxon>
        <taxon>Bacteroidales</taxon>
        <taxon>Bacteroidaceae</taxon>
        <taxon>Phocaeicola</taxon>
    </lineage>
</organism>
<sequence length="102" mass="12222">MHTVLLIEQELRESLAIRTQFEEYEKSVERRYRTEYRKACRISEIREPLKRSQELYDNVTLANDGTFHTYNSVPSYFHNGVMQILADDKDDIVWLLKGHKDE</sequence>
<evidence type="ECO:0000313" key="1">
    <source>
        <dbReference type="EMBL" id="EDY96078.1"/>
    </source>
</evidence>
<protein>
    <submittedName>
        <fullName evidence="1">Uncharacterized protein</fullName>
    </submittedName>
</protein>
<comment type="caution">
    <text evidence="1">The sequence shown here is derived from an EMBL/GenBank/DDBJ whole genome shotgun (WGS) entry which is preliminary data.</text>
</comment>
<evidence type="ECO:0000313" key="2">
    <source>
        <dbReference type="Proteomes" id="UP000003452"/>
    </source>
</evidence>
<dbReference type="Proteomes" id="UP000003452">
    <property type="component" value="Unassembled WGS sequence"/>
</dbReference>
<dbReference type="HOGENOM" id="CLU_2271791_0_0_10"/>
<reference evidence="1 2" key="1">
    <citation type="submission" date="2008-08" db="EMBL/GenBank/DDBJ databases">
        <title>Draft genome sequence of Bacteroides plebeius (DSM 17135).</title>
        <authorList>
            <person name="Sudarsanam P."/>
            <person name="Ley R."/>
            <person name="Guruge J."/>
            <person name="Turnbaugh P.J."/>
            <person name="Mahowald M."/>
            <person name="Liep D."/>
            <person name="Gordon J."/>
        </authorList>
    </citation>
    <scope>NUCLEOTIDE SEQUENCE [LARGE SCALE GENOMIC DNA]</scope>
    <source>
        <strain evidence="2">DSM 17135 / JCM 12973 / M2</strain>
    </source>
</reference>
<dbReference type="AlphaFoldDB" id="B5CXE3"/>
<dbReference type="EMBL" id="ABQC02000016">
    <property type="protein sequence ID" value="EDY96078.1"/>
    <property type="molecule type" value="Genomic_DNA"/>
</dbReference>
<gene>
    <name evidence="1" type="ORF">BACPLE_01384</name>
</gene>